<dbReference type="NCBIfam" id="TIGR03715">
    <property type="entry name" value="KxYKxGKxW"/>
    <property type="match status" value="1"/>
</dbReference>
<reference evidence="5 6" key="1">
    <citation type="journal article" date="2023" name="Microbiol. Spectr.">
        <title>Symbiosis of Carpenter Bees with Uncharacterized Lactic Acid Bacteria Showing NAD Auxotrophy.</title>
        <authorList>
            <person name="Kawasaki S."/>
            <person name="Ozawa K."/>
            <person name="Mori T."/>
            <person name="Yamamoto A."/>
            <person name="Ito M."/>
            <person name="Ohkuma M."/>
            <person name="Sakamoto M."/>
            <person name="Matsutani M."/>
        </authorList>
    </citation>
    <scope>NUCLEOTIDE SEQUENCE [LARGE SCALE GENOMIC DNA]</scope>
    <source>
        <strain evidence="5 6">XA3</strain>
    </source>
</reference>
<dbReference type="Gene3D" id="3.10.20.320">
    <property type="entry name" value="Putative peptidoglycan bound protein (lpxtg motif)"/>
    <property type="match status" value="2"/>
</dbReference>
<feature type="compositionally biased region" description="Polar residues" evidence="3">
    <location>
        <begin position="1084"/>
        <end position="1096"/>
    </location>
</feature>
<protein>
    <recommendedName>
        <fullName evidence="4">Elongation factor 1 beta central acidic region eukaryote domain-containing protein</fullName>
    </recommendedName>
</protein>
<feature type="domain" description="Elongation factor 1 beta central acidic region eukaryote" evidence="4">
    <location>
        <begin position="1808"/>
        <end position="1835"/>
    </location>
</feature>
<feature type="domain" description="Elongation factor 1 beta central acidic region eukaryote" evidence="4">
    <location>
        <begin position="1637"/>
        <end position="1664"/>
    </location>
</feature>
<feature type="domain" description="Elongation factor 1 beta central acidic region eukaryote" evidence="4">
    <location>
        <begin position="2150"/>
        <end position="2177"/>
    </location>
</feature>
<feature type="region of interest" description="Disordered" evidence="3">
    <location>
        <begin position="1468"/>
        <end position="1492"/>
    </location>
</feature>
<feature type="compositionally biased region" description="Basic and acidic residues" evidence="3">
    <location>
        <begin position="1639"/>
        <end position="1654"/>
    </location>
</feature>
<dbReference type="InterPro" id="IPR009459">
    <property type="entry name" value="MucBP_dom"/>
</dbReference>
<feature type="region of interest" description="Disordered" evidence="3">
    <location>
        <begin position="1639"/>
        <end position="1663"/>
    </location>
</feature>
<keyword evidence="2" id="KW-0677">Repeat</keyword>
<dbReference type="Pfam" id="PF19258">
    <property type="entry name" value="KxYKxGKxW_sig"/>
    <property type="match status" value="1"/>
</dbReference>
<keyword evidence="6" id="KW-1185">Reference proteome</keyword>
<feature type="region of interest" description="Disordered" evidence="3">
    <location>
        <begin position="2152"/>
        <end position="2176"/>
    </location>
</feature>
<feature type="domain" description="Elongation factor 1 beta central acidic region eukaryote" evidence="4">
    <location>
        <begin position="1466"/>
        <end position="1493"/>
    </location>
</feature>
<accession>A0AAU9DMA1</accession>
<sequence length="3049" mass="331213">MKLNRKKHILMDEKVHYKMYKAGKLWLVAGITTFGFGISLGLASTSTKAVASGNASAPVVQEQPKLETGLQNNSQSSSPLGNLMRDGIQGRISETFQQHYINQLTASNSKALDGYLQAGSDHTGNLKLSYFNGYQGPGDAPLAALANGQISSSYSYVWGTNVRNQAPNYLVPDFNILQGNGGKKGWLWQRGAQYNSYPFIAGINNDMSTMDTGTNWRLWSVTSSNTENMASGTDQLNKTITLKATGDFKFGTPYTYTLDVTMTLMPMGSVVDYSVDVRNITSVAQPNNPNPDLKNFWFGSMYDTMLGGGYSVGGDGSGPDAVPFYYTGENQGLYLQYGGYKLKVDFSGPSAPTGWAADGSNFGFNGQQTKTRFTKPTDLGQKTASSATAPKKGTVAWPASYGDSALNMIWEGKDLKNDGTRHFGYQVSLSSDTAVLPKVTLDKMTDNYTGGDYTVNGKINYPNNGGGKIRYYYTIDSGTRVEFEGPQFTDSATHDFKFTIPAGSMDVGNEHQVVVYATDPNGSASENQSLKLTAQAQIKTKDMSYFVGDKFDKFDCFDGGLDVDATQLKQEKVQSAVVKNASGQVVSNLATVTANPGKYTVTYTYTYGNANKGGSTTSTANFVVYAVTDPNVGFDYSVRDRTYYVGETFNADDNFVSGRKNGNKTMLASELTHVTKNVIGGPDVLDTDITKTAGIYKVTYKFAYGNNNQTLDRESTVKVIDAKHITLKYVDQKGNAIDPKFLTGISGAMTSGDHGGLYGSDFTLSPSQSLPVGGNTGYYTFVRAESTDSGTPTPLPSNKLTFGDSDQHINLVYQGAPVNPNSNPKSQVVVHHKLQAAPGQPERDVPGMTDTIKGGNFGDTITINPKDPEHAAPAGYTIVPNQSSYTWVLQPNLGKDITYYYTANTLTNITVKFVNARTKETLATDNPEGKTGDTLDLSANGSYVKGKIPAGYHYATTPDELNGNIQTTGMEYKPTAQEVTVFLAGDEVKPSSDSKNSIVVHHYLKGTKTNVPGMSDTFKGGFVGSTVVIKAGDPEQAAPAGYTIVAHPDVSLKLEAAQVHQEVTFEYTANQYDNIHISFTDVSTGNEVKPTYTPTGHHTGDELDFSSPKDNPKSDLAGHIPDGYHVAKDDELKDKDGKKVEQPANPSYTAQDQYPSIWVIGDPIGENDTNALTVHHYIKGKTDKDGKPVPVPGMKDIKKGGRVGQTIKVQPTAAAPGYTLDPASQETSYTFDPKKPGEITFYYTANQYDNIHIHFTDVTTGKEVTPVYTPTGHHTGDTIDIVDKDVAGHLPPGYHVAKEDELKDKNGNKVEQPKNPSYTDQKQDPAVWVIGDTIGKDDANALIIHHMMKDKDGKDVPVPTMPDIKQGGRVGQTINVKPTKAAAGYTLDPTSQAVDYTFKPKDDNSKPGEITFYYTADQNDNIHIHFTDVTTGDEVTPTYTPTGHHTGDTIDIVDKDVAGHLPPGYHVAKEDELKDKNGNKVEQPKNPSYTDQKQDPAIWVIGDTIGKDDANALIIHHMMKDKDGKDVPVPTMPDIKQGGRVGQTINVKPTKAAAGYTLDPTSQAVDYTFKPKDDNSKPGEITFYYTPDQNDNIHIHFTDVTTGDPVEPTYTPTGHHTGDTIDIVDKDVAGHLPPGYHVAKEDELKDKNGNKVEQPKNPSYTDQKQDPAVWVIGDTIGKDDANALIIHHMMKDKDGKDVPVPTMPDIKQGGRVGQTINVKPTKAAAGYTLDPTSQAVDYTFKPKDDNSKPGEITFYYTADQNDNIHIHFTDVTTGDEVTPTYTPTGHHTGDTIDIVDKDVAGHLPPGYHVAKEDELKDKNGNKVEQPKNPSYTDQKQDPAIWVIGDTIGKDDANALIIHHMMKDKDGKDVPVPTMPDIKQGGRVGQTINVKPTKAAAGYTLDPTSQAVDYTFKPKDDNSKPGEINFYYTPDQNDNIHIHFTDVTTGDPVEPTYTPTGHHTGDTIDIVDKDVAGHLPPGYHVAKEDELKDKNGNKVEQPKNPSYTDQKQDPAIWVIGDTIGKDDANALIIHHMMKDKDGKDVPVPTMPDIKQGGRVGQTINVKPTKAAAGYTLDPTSQAVDYTFKPKDDNSKPGEITFYYTADQNDNIHIHFTDVTTGDPVEPTYTPTGHHTGDTIDIVDKDVAGHLPPGYHVAKEDELKDKNGNKVEQPKNPSYTDQKQDPAIWVIGDTIGKDDANALIIHHMMKDKDGKDVPVPTMPDIKQGGRVGQTINVKPTKAAAGYTLDPTSQAVDYTFKPKDDNSKPGEITFYYTADQNDNIHIHFTDVTTGDEVTPTYTPTGHHTGDTIDIVDKDVAGHLPPGYHVAKEDELKDKNGNKVEQPKNPSYTDQKQDPAVWVIGDDIGENDSNSLIIHHYIKDKKDKDGKPVKVPGMDDIKKGGRVGQILPVQPTQAVPGYSIANGENTINYTFKPKTDNSKPGEIAFYYTANTQTNITVDFVNINGAGKDIVGHSTPQNHFTGDELDLSNDPEIKSAVPNGYQLATDPELKDKGLTRPVNPTYGPQAPTENPIVYVVGKETTASNALTVHHKIKGPNNTETNVPGMPDITMNGRVGETIKVQPTAPIAGYTLSSESKETAYKFKPDSTGDITFYYTAKEQSNVTINFVNAKNGKTVKTDSPKGKTGDTLDLTSKTAGSYIDNTLKQTGYHYAENGELNGNSQPDKNLEFSTTPQTQTVYVAGDVVDGTSHASSRVTIHHYLKGTATPVPGMGEVGTGNSYKGGIIGDNVTVSPDDPEQKAPAGYTIVPNQQPDTWELTADGGHEVTYYYTADSIDNISIQFVNASDPTKKVGMPYIPSGHVTGDNLKVDSDEVKGHVPAGYHVASKAELDDLGSSLTQPELVYGVTSGVQTVYVIGEAQSNITVHFLDAKTLKELGTVTPKENPDSNSNPKASYRTGDVLKLDAASNYVSDFINAHTGYSYTSNSELSSMNLKQPENPTYTTQSQDINVYLSPQSKATHILKVIHKEQLPSTRGVRGLKDFQTSIEEGSDYDFDINDSAHKAPRGYTLIPGQESKLKGTMGTDGKEIILYYAKIR</sequence>
<dbReference type="Pfam" id="PF07523">
    <property type="entry name" value="Big_3"/>
    <property type="match status" value="1"/>
</dbReference>
<evidence type="ECO:0000256" key="2">
    <source>
        <dbReference type="ARBA" id="ARBA00022737"/>
    </source>
</evidence>
<feature type="compositionally biased region" description="Basic and acidic residues" evidence="3">
    <location>
        <begin position="2324"/>
        <end position="2338"/>
    </location>
</feature>
<organism evidence="5 6">
    <name type="scientific">Xylocopilactobacillus apicola</name>
    <dbReference type="NCBI Taxonomy" id="2932184"/>
    <lineage>
        <taxon>Bacteria</taxon>
        <taxon>Bacillati</taxon>
        <taxon>Bacillota</taxon>
        <taxon>Bacilli</taxon>
        <taxon>Lactobacillales</taxon>
        <taxon>Lactobacillaceae</taxon>
        <taxon>Xylocopilactobacillus</taxon>
    </lineage>
</organism>
<feature type="region of interest" description="Disordered" evidence="3">
    <location>
        <begin position="1981"/>
        <end position="2005"/>
    </location>
</feature>
<feature type="domain" description="Elongation factor 1 beta central acidic region eukaryote" evidence="4">
    <location>
        <begin position="2321"/>
        <end position="2348"/>
    </location>
</feature>
<feature type="region of interest" description="Disordered" evidence="3">
    <location>
        <begin position="2500"/>
        <end position="2521"/>
    </location>
</feature>
<feature type="compositionally biased region" description="Basic and acidic residues" evidence="3">
    <location>
        <begin position="1297"/>
        <end position="1312"/>
    </location>
</feature>
<feature type="compositionally biased region" description="Basic and acidic residues" evidence="3">
    <location>
        <begin position="2152"/>
        <end position="2167"/>
    </location>
</feature>
<name>A0AAU9DMA1_9LACO</name>
<evidence type="ECO:0000313" key="6">
    <source>
        <dbReference type="Proteomes" id="UP001321861"/>
    </source>
</evidence>
<feature type="domain" description="Elongation factor 1 beta central acidic region eukaryote" evidence="4">
    <location>
        <begin position="1979"/>
        <end position="2006"/>
    </location>
</feature>
<feature type="domain" description="Elongation factor 1 beta central acidic region eukaryote" evidence="4">
    <location>
        <begin position="1295"/>
        <end position="1322"/>
    </location>
</feature>
<feature type="region of interest" description="Disordered" evidence="3">
    <location>
        <begin position="1084"/>
        <end position="1149"/>
    </location>
</feature>
<feature type="region of interest" description="Disordered" evidence="3">
    <location>
        <begin position="1810"/>
        <end position="1834"/>
    </location>
</feature>
<gene>
    <name evidence="5" type="ORF">XA3_21570</name>
</gene>
<evidence type="ECO:0000313" key="5">
    <source>
        <dbReference type="EMBL" id="BDR59716.1"/>
    </source>
</evidence>
<feature type="domain" description="Elongation factor 1 beta central acidic region eukaryote" evidence="4">
    <location>
        <begin position="1125"/>
        <end position="1152"/>
    </location>
</feature>
<dbReference type="Pfam" id="PF06458">
    <property type="entry name" value="MucBP"/>
    <property type="match status" value="10"/>
</dbReference>
<feature type="compositionally biased region" description="Basic and acidic residues" evidence="3">
    <location>
        <begin position="1468"/>
        <end position="1483"/>
    </location>
</feature>
<evidence type="ECO:0000256" key="3">
    <source>
        <dbReference type="SAM" id="MobiDB-lite"/>
    </source>
</evidence>
<dbReference type="RefSeq" id="WP_317635497.1">
    <property type="nucleotide sequence ID" value="NZ_AP026802.1"/>
</dbReference>
<dbReference type="InterPro" id="IPR022038">
    <property type="entry name" value="Ig-like_bact"/>
</dbReference>
<dbReference type="Proteomes" id="UP001321861">
    <property type="component" value="Chromosome"/>
</dbReference>
<dbReference type="KEGG" id="xap:XA3_21570"/>
<proteinExistence type="predicted"/>
<feature type="compositionally biased region" description="Basic and acidic residues" evidence="3">
    <location>
        <begin position="1810"/>
        <end position="1825"/>
    </location>
</feature>
<dbReference type="InterPro" id="IPR022263">
    <property type="entry name" value="KxYKxGKxW"/>
</dbReference>
<evidence type="ECO:0000259" key="4">
    <source>
        <dbReference type="SMART" id="SM01182"/>
    </source>
</evidence>
<feature type="region of interest" description="Disordered" evidence="3">
    <location>
        <begin position="1297"/>
        <end position="1321"/>
    </location>
</feature>
<feature type="region of interest" description="Disordered" evidence="3">
    <location>
        <begin position="2324"/>
        <end position="2347"/>
    </location>
</feature>
<dbReference type="EMBL" id="AP026802">
    <property type="protein sequence ID" value="BDR59716.1"/>
    <property type="molecule type" value="Genomic_DNA"/>
</dbReference>
<feature type="compositionally biased region" description="Basic and acidic residues" evidence="3">
    <location>
        <begin position="1125"/>
        <end position="1141"/>
    </location>
</feature>
<feature type="compositionally biased region" description="Basic and acidic residues" evidence="3">
    <location>
        <begin position="1981"/>
        <end position="1996"/>
    </location>
</feature>
<evidence type="ECO:0000256" key="1">
    <source>
        <dbReference type="ARBA" id="ARBA00022729"/>
    </source>
</evidence>
<dbReference type="InterPro" id="IPR018940">
    <property type="entry name" value="EF-1_beta_acid_region_euk"/>
</dbReference>
<dbReference type="SMART" id="SM01182">
    <property type="entry name" value="EF-1_beta_acid"/>
    <property type="match status" value="8"/>
</dbReference>
<keyword evidence="1" id="KW-0732">Signal</keyword>